<dbReference type="GO" id="GO:0008569">
    <property type="term" value="F:minus-end-directed microtubule motor activity"/>
    <property type="evidence" value="ECO:0007669"/>
    <property type="project" value="InterPro"/>
</dbReference>
<feature type="domain" description="AAA+ ATPase" evidence="16">
    <location>
        <begin position="2925"/>
        <end position="3068"/>
    </location>
</feature>
<keyword evidence="18" id="KW-1185">Reference proteome</keyword>
<keyword evidence="11" id="KW-0505">Motor protein</keyword>
<dbReference type="Proteomes" id="UP001347796">
    <property type="component" value="Unassembled WGS sequence"/>
</dbReference>
<comment type="caution">
    <text evidence="17">The sequence shown here is derived from an EMBL/GenBank/DDBJ whole genome shotgun (WGS) entry which is preliminary data.</text>
</comment>
<dbReference type="InterPro" id="IPR035699">
    <property type="entry name" value="AAA_6"/>
</dbReference>
<evidence type="ECO:0000256" key="15">
    <source>
        <dbReference type="SAM" id="MobiDB-lite"/>
    </source>
</evidence>
<keyword evidence="9 14" id="KW-0175">Coiled coil</keyword>
<evidence type="ECO:0000313" key="17">
    <source>
        <dbReference type="EMBL" id="KAK6187605.1"/>
    </source>
</evidence>
<evidence type="ECO:0000256" key="11">
    <source>
        <dbReference type="ARBA" id="ARBA00023175"/>
    </source>
</evidence>
<dbReference type="Pfam" id="PF22597">
    <property type="entry name" value="DYN_lid"/>
    <property type="match status" value="1"/>
</dbReference>
<evidence type="ECO:0000256" key="10">
    <source>
        <dbReference type="ARBA" id="ARBA00023069"/>
    </source>
</evidence>
<dbReference type="Pfam" id="PF08385">
    <property type="entry name" value="DHC_N1"/>
    <property type="match status" value="2"/>
</dbReference>
<dbReference type="InterPro" id="IPR042228">
    <property type="entry name" value="Dynein_linker_3"/>
</dbReference>
<dbReference type="SMART" id="SM00382">
    <property type="entry name" value="AAA"/>
    <property type="match status" value="3"/>
</dbReference>
<dbReference type="Gene3D" id="1.10.8.720">
    <property type="entry name" value="Region D6 of dynein motor"/>
    <property type="match status" value="1"/>
</dbReference>
<feature type="coiled-coil region" evidence="14">
    <location>
        <begin position="976"/>
        <end position="1003"/>
    </location>
</feature>
<dbReference type="InterPro" id="IPR042222">
    <property type="entry name" value="Dynein_2_N"/>
</dbReference>
<evidence type="ECO:0000259" key="16">
    <source>
        <dbReference type="SMART" id="SM00382"/>
    </source>
</evidence>
<dbReference type="Pfam" id="PF12775">
    <property type="entry name" value="AAA_7"/>
    <property type="match status" value="1"/>
</dbReference>
<gene>
    <name evidence="17" type="ORF">SNE40_005595</name>
</gene>
<organism evidence="17 18">
    <name type="scientific">Patella caerulea</name>
    <name type="common">Rayed Mediterranean limpet</name>
    <dbReference type="NCBI Taxonomy" id="87958"/>
    <lineage>
        <taxon>Eukaryota</taxon>
        <taxon>Metazoa</taxon>
        <taxon>Spiralia</taxon>
        <taxon>Lophotrochozoa</taxon>
        <taxon>Mollusca</taxon>
        <taxon>Gastropoda</taxon>
        <taxon>Patellogastropoda</taxon>
        <taxon>Patelloidea</taxon>
        <taxon>Patellidae</taxon>
        <taxon>Patella</taxon>
    </lineage>
</organism>
<dbReference type="Gene3D" id="3.20.180.20">
    <property type="entry name" value="Dynein heavy chain, N-terminal domain 2"/>
    <property type="match status" value="1"/>
</dbReference>
<dbReference type="Pfam" id="PF12781">
    <property type="entry name" value="AAA_9"/>
    <property type="match status" value="1"/>
</dbReference>
<comment type="subcellular location">
    <subcellularLocation>
        <location evidence="1">Cytoplasm</location>
        <location evidence="1">Cytoskeleton</location>
        <location evidence="1">Cilium axoneme</location>
    </subcellularLocation>
</comment>
<feature type="compositionally biased region" description="Polar residues" evidence="15">
    <location>
        <begin position="1941"/>
        <end position="1955"/>
    </location>
</feature>
<evidence type="ECO:0000256" key="12">
    <source>
        <dbReference type="ARBA" id="ARBA00023212"/>
    </source>
</evidence>
<name>A0AAN8QBV3_PATCE</name>
<dbReference type="FunFam" id="1.20.140.100:FF:000003">
    <property type="entry name" value="Dynein, axonemal, heavy chain 5"/>
    <property type="match status" value="1"/>
</dbReference>
<evidence type="ECO:0000256" key="4">
    <source>
        <dbReference type="ARBA" id="ARBA00022701"/>
    </source>
</evidence>
<dbReference type="InterPro" id="IPR026983">
    <property type="entry name" value="DHC"/>
</dbReference>
<dbReference type="FunFam" id="1.10.287.2620:FF:000001">
    <property type="entry name" value="Cytoplasmic dynein heavy chain 1"/>
    <property type="match status" value="1"/>
</dbReference>
<dbReference type="InterPro" id="IPR035706">
    <property type="entry name" value="AAA_9"/>
</dbReference>
<dbReference type="FunFam" id="1.20.920.30:FF:000020">
    <property type="entry name" value="Dynein heavy chain family protein"/>
    <property type="match status" value="1"/>
</dbReference>
<evidence type="ECO:0000313" key="18">
    <source>
        <dbReference type="Proteomes" id="UP001347796"/>
    </source>
</evidence>
<dbReference type="GO" id="GO:0007018">
    <property type="term" value="P:microtubule-based movement"/>
    <property type="evidence" value="ECO:0007669"/>
    <property type="project" value="InterPro"/>
</dbReference>
<evidence type="ECO:0000256" key="6">
    <source>
        <dbReference type="ARBA" id="ARBA00022741"/>
    </source>
</evidence>
<proteinExistence type="inferred from homology"/>
<dbReference type="InterPro" id="IPR013602">
    <property type="entry name" value="Dynein_heavy_linker"/>
</dbReference>
<keyword evidence="6" id="KW-0547">Nucleotide-binding</keyword>
<dbReference type="EMBL" id="JAZGQO010000004">
    <property type="protein sequence ID" value="KAK6187605.1"/>
    <property type="molecule type" value="Genomic_DNA"/>
</dbReference>
<dbReference type="InterPro" id="IPR003593">
    <property type="entry name" value="AAA+_ATPase"/>
</dbReference>
<dbReference type="GO" id="GO:0051959">
    <property type="term" value="F:dynein light intermediate chain binding"/>
    <property type="evidence" value="ECO:0007669"/>
    <property type="project" value="InterPro"/>
</dbReference>
<dbReference type="GO" id="GO:0005524">
    <property type="term" value="F:ATP binding"/>
    <property type="evidence" value="ECO:0007669"/>
    <property type="project" value="UniProtKB-KW"/>
</dbReference>
<dbReference type="GO" id="GO:0005930">
    <property type="term" value="C:axoneme"/>
    <property type="evidence" value="ECO:0007669"/>
    <property type="project" value="UniProtKB-SubCell"/>
</dbReference>
<dbReference type="InterPro" id="IPR024317">
    <property type="entry name" value="Dynein_heavy_chain_D4_dom"/>
</dbReference>
<dbReference type="InterPro" id="IPR042219">
    <property type="entry name" value="AAA_lid_11_sf"/>
</dbReference>
<evidence type="ECO:0000256" key="1">
    <source>
        <dbReference type="ARBA" id="ARBA00004430"/>
    </source>
</evidence>
<feature type="coiled-coil region" evidence="14">
    <location>
        <begin position="4260"/>
        <end position="4297"/>
    </location>
</feature>
<evidence type="ECO:0000256" key="3">
    <source>
        <dbReference type="ARBA" id="ARBA00022490"/>
    </source>
</evidence>
<evidence type="ECO:0000256" key="2">
    <source>
        <dbReference type="ARBA" id="ARBA00008887"/>
    </source>
</evidence>
<dbReference type="InterPro" id="IPR004273">
    <property type="entry name" value="Dynein_heavy_D6_P-loop"/>
</dbReference>
<feature type="domain" description="AAA+ ATPase" evidence="16">
    <location>
        <begin position="2223"/>
        <end position="2361"/>
    </location>
</feature>
<keyword evidence="10" id="KW-0969">Cilium</keyword>
<evidence type="ECO:0000256" key="9">
    <source>
        <dbReference type="ARBA" id="ARBA00023054"/>
    </source>
</evidence>
<keyword evidence="4" id="KW-0493">Microtubule</keyword>
<sequence length="5250" mass="599078">MDERHWWITGKIQESFKIGGYDNPTLLEDFMCEETTLNLINQFLRAGGPCRLFFYCERPESGILSTRELHATGNLASLKDVELDSVTILYFLRNKTEKDVDPSRMERDIFCGELKHNTIETLNTLLSDIYIPLIKAQKDWGQCNDEGQTNLIQNMDKFVTALNETSASMHSSKQLMLKLPENIILNDFKLQRAAALDAELIGQYEELVTDWMNTIETIVLDTSDERFMDPNAGPLSELDRWRRRQRLLTSLTEQLKSKECKAVIGVLITAKSRLLRRWKVIDVSITDAMNDTKDKVKYLESLRRHFDHLYNDATPHSIMNTALPGLTNSIKQMESISRYYGRVGFLGIILAKVTNQIVLACKEHIKKCTINIIEDEDTLWTRVSEEVQNRDSLNIADPHQKLLRSQVESKLKGTRGKGKESKEIGVVDKSLYGRLRSCLTLQSFYREALRSLRDSLGNVTNLSHFSSVSSFVGASVMSSRSKQTTTATSALSRATFSPSKKGLSLFGDNAGHGVPLTDEDAILTHFDTFCSRIRQLLDVMNTMSQYSKMVNVSAGIPRPRKDDLVVEEPELDEKYKYRKEAEKNKMQETKEDYPKTPALELNLDRNQLVAIAEDEETLEDVKKDDEARKSHSMEHADEIFDVVNTKTGLTEEELTILRRYYPEDEEDDGPSVSYIIEEHVNNMTKAMSENVTTKTMLDVESKDKDNFDTYYNNFLTIIQDLEKFLGAYMHAIFVSKMKTQQGLEIITKFAPIQSRPGIRGTVAEKFVELFNWYESDLEEVQKIYENNKEHPQTVRNAPPVAGAIYWSRQLLKRIEDPMKIFRDVKAVTQLTEFGRIVRIYNRLATALVTFESLWFTQWKNRIDSARSGLRATLFVHHPVTNKIVVNSDERVLELIHEAKWLTRLEIQIPDSAMGIMQQEERFKSYKGHLELVLNEYKTVCESIPESLRDLFTPHIDNVQQQLQPGLSTLAWNSMNIDAFLHQIHTATSKLKNLQEKVNDLMKNKVIGVIDTINNFCLYDNELAFSQTWSPVEFREQMLEGIKDRSQQLHHNVETVVEGLQNVANLLSTKKGENNKKDKKMLLIVDEEEVQREKQKALLEESLVFRLIAYYRDQVFEAVLNSASRSLATLADASGCTGEIVRALTPGSVFSSECSTPRPYSRHGTPYIRGGSAVSERPKSGISVLSNMTWSGDSSIEEVTNLQFEIQVKFSIPNIIVEPQLDVVQKAITDISTAIIEANKDITWLGIDGDEDFYPLITSDENIEQLKLQLACVIDEVDSHVKKHLFHFSYYNFLWKDDMHGNFSEFINADPGIRAINREVERFLSIEKKVLSIPTVLPVGPVCLYTDPIKDALHGFAMAWKTKFATVLHEEAKKKLDNAVSYRENVRKRLEQYVQSLDQLNSSLHLLEDLRDMENKIDGIYLPIETMYSKLREFELRLPRHEVEAVDELREKWQELIELADQVREVLLKERRGAFEQELDKQVKTFVVEVIQFRNAFDAQGPSVPGIPPGEAVSRLQDFQGRYTMYDAKRKTLDSVSKLFGIPCKPFLELDKTGEELDLLSQLYGLFQKFIRFDNRFRDTLWADVDLEAASMEVETYWDECLALPSKLKDWDAYNDLKTKLQTYLEVFPLLHKLASKDDNRFDVPEIRNRHWLQVMQVTGSSFQLEANVFKLCHLLDIELIKYKPEIEEICRGASRELELEIKMRLTEEEWTEQVLNFEHYKKRGPMYLDKIFTERLLEQLEDAQALLASMLTSRYIGPLRDEAASWAEKLKEVAEVLELWLEVQDIWQYLEAVFSNSLAVKELPQEAKRFARNDKTWTKMMKRAFDTRNVLQCCYGGEVPKGVVLRHMHEELEICFKSLSGYLDNKRKAFPRFYFVSDSILLSILSRPTDLESVRPHLRSIFSQIHDVKLEKSSEGDGEELSSGRRPHTPGGSSPHDRTRTSSVISPLSNRTNTPPKIDKRLAQVHDVYGRTDGDESLNPASLQNIPTMLPSEGLVDDVIIMDAKAVHSADGEILILQEEVKLTDGVESWLYKLKDSVGKSLHEMNLSVIQDCNNSIVMDEWASKYPAQVCRMGMLYHWTKECEQGIGDIKYDRKALQGTLRKYVTHTSKLSTVLSRGAWKTIDEVMLPVHKGRLECMVSQSLFLRDILENMSARKLREVTDFEWRRSIRCYLHPVEEKQEPLIWILDNHYSYGNEFYGSDVGVALTPMTERCFLTMSQALKQHHGSCVTGPVGVGKTETVKGLANILGNFLGMFHCSITFNPISLGKIAQGMAMDGCWGCFDEAQNLNREAIAVLMDCSYKILQALRSANLSIVLTDGQEIVIKNSVGMFMTSNPSATPPFCSMPNEIRSCYRTVSLIKPDIGQILKAKCSAMGFRAPGILACRLKVLSELVKDQLPSEFHYHFTISALVGVLKRGCQKRKFMRDEKALDKIERRDEFRSDSVASEATVKLNMPLQTGGPSGMNSMVKLPGQGQRKTGTPNPMTAAGKLEHSLVCQTIEEMLSPRMAAQDQAQFKIILKDVFVGLPDSPAARNALSAKSRGFDLEAALENKAMDAGLIAHKPWINRCMQLHNLSQVSNGIIVAGPPGSGKSTCIQTLVDALCVTPRGLSRQSQTSRTSKPTETNHKLLKINPLVVDDSSLMFGYLNQNNDWVDGIFTSACKKANRNMSTTWLCLDGPLIPGWADNFNSVLAQEKVLHLKNGDKLFLSDNVILLFETDSLCDSSPSTIARSGILYVDKDVVGWKPIAKAWLGNRSQQEAHLKVKNTDETVEGVLQRAFQKCLDPIINFVFYEARPKLKLSEVGLFKTCLGLLSAMLADNIEIGGEMHIERMFLFCLIWTFGGLLDQQDRKAFSDLLKTLSSALPDDDHDISVFDYYVDESGEWDPWHSRVPEAVYVDNQDMLGEIFVDSVNTIRTRILMDFASASGQNVLLVGPHGSGKTSLVNEFIGLQDQQTTICKRLVFSGASTASQLQQFMESNIYHRQGFVYGPKDNKKLQVFIDDVNLPVPDEYNVQRCNELLRQLLDQKVLCTLNKPFEWRSIEGLTVLSGMALSDYPGVSNRSISERLLRHFAVFYLAAPQDESLKSIVNGVLEANMTDQDTPGLDLDLHNGLVQASCELLSEIQSVLRPTPMPGRHHYLFTLKDITKCFQCLKRLADESKADDAMVISLWRHETRRIIRDRVCRTSDLNWFDEKLNKIIEDTWPKIEGTMYNHFVTFPTDSRMYQRPVTSVHSKHIKVNLQAIDKLSDIHSCLHTHLTRYNEEFGNVSLDIMLSDNIISHIVQMHRILSFHHGGNMLLIGAVGSHLSTLCKLALHVANISIHKVDNSKQSNFFDGLRSAIRLSGSENKIITLLFTSRDFAEPVYLDAINSLLISGEYPHLFSNDEMEGLLQAIHPAMKREFPNMIVDPMKFFVSRVKCNLHIILCLPPNHSLLQSASEQYPGLLSGCQIIWMRDWPHEGLEGEASYFITKHQICGEFEQLSTSVTACLANIHSYVLKDCKQMPWAGELGSTIDINTFKVNDKKKDQLKLTTVKVPNLPYSKIILQERIKLRHRDTANPAKNEVYVGPTTYHRFKESFRCLYTKKAKQRTEEVEQLKKVLATLDQTRVDSKIMKKAIKSTNVKFEEAKKNTANLLHQLTLKATVLEKLKAKVGLSKSLYAYLNLTELEEDEIEEDELLKQEEYDDYDAEFDKMREANLKTRHIQAKEEYVLAVKAVEDCRQKLEQSKIQVTEWTKKVDRACIETLRSMANPPPLVGHVMEMVMTLIGKRLPSQRIVDVRETFSGKEDMSSRISSSSSSTRHLVKKSAKQKDGDRYDRVSWKGMQLTMTDSLKFVDMLRNVPWEDGLHDDVLRAVESYLAISKDGQLGVTGDTSLDMPTLAVSKRSPSPDGRQAGITISAAKYSSEDCATLVKYTIAIVEYCRLCGPLKAAKERQQELTREIEENERKQRQQEEEPEDNESADAEPEQNLTEADLARIQEEENALQKQFDQAVMEKHSLEMELQSMNERLKAATEMVESLKGQEAEWRQHVKDNECNELLLANCLTAAAFLTYCGSTNIDTRKRLGEFSMQVCEHHTLPLHKKLMFKNMELIDFLYTPLEVMELEIMQLPTTRLMLENSCFLLQEETTTAWPLICDPTSRVIDWLKHRFDSKGLVEVKYHEMRSQLDSCLSEGTPLLVTDCDVQQLMVDKRFHDTIQSCIQFTSGKTRFKVVVEDHEVECDPGFRLFLHTTVEPHVVPQKLAAYTSILYFQQSRECIEEELLDKFMEHEKSRLENERTQLRQEKFENMKLLERLEKQMRELLSSDVVLLKDLQSTKRLADLKKQYDETLESQGRVEMSVYSIKKAREGYRTIAQRAAVCFDTAQYMREINPLYQISFKQYVSQYEAAISHSERSAVKAVIEKITNSAFFTTARGLLERDRQIYALLLAIEIEESHGHVGPGEREFVISPNFGSVVMSALNTNQLDTKILQAKKPFDWMTDDQFHNLQVLATHFEWFQEMFDRMPKDGRETQWRNLCESDNPETIPLPDKMDETFKPIQRLCIIRGIRSDRLLQASTLFINTVLGKKFYGEIPLDFPGLLRQSSPTVPIILLFSFESDTAMKLFTDFANRKQCKSTVVNLTDGSPDRNVRKTIQKAMTEGTWILLHNAHNAPNLMLSIEVLLHENSHVDQQFRLWISSQALPQIIPDRLLQHSVKSLIDSPKTMRDSLVRSFSSMEPDILKQANRSEWPIVLHNLCYLHATIQLRARFGQGGWNCPSDFSHIGSVELQEAIGFTAGEYKEPIFTIGPDGTPIQRSTSWTGARYILSEVVYGSYITDPYDQLALSAIVDYWLSPQAIKKDFEVARLKYRLPSAFFNPNVRLNTLIQALDGISHHYLDVPEGCHLHPNVETLLGDDQYIFTRLNKIFDVMPSSPTLTHKLFPRPPSPFIGPALAGVSTQSNNPSIVGQGTFATASYATFKMRKDVELWEICHTMLSKVPKAYTKEFINDKLKKIGGYTPFNNFIIRELETMYKLLTEIRGSMQAIKLATETNILGDQISSHILSIADDLYHFRIPQIWCDLSGVSTPPLTWGLGQWLSELQNRCYHFEKILTLGREKMPAYWLGAFFNPRGLLSLLKQEYTKHFSGERSGNFEQFVFQTEVTSRDKDHLRDPPHEGMFIYGIYVWGCAWEKTTGELQDAPPRFSCASLPVVHVTCLPLSDKPQAQDSTKAYETYQCPIYHSRMASREPVMEMDVRREGIPASRWALRGLSATIRPY</sequence>
<dbReference type="Gene3D" id="1.10.287.2620">
    <property type="match status" value="1"/>
</dbReference>
<feature type="region of interest" description="Disordered" evidence="15">
    <location>
        <begin position="3938"/>
        <end position="3966"/>
    </location>
</feature>
<dbReference type="InterPro" id="IPR043160">
    <property type="entry name" value="Dynein_C_barrel"/>
</dbReference>
<dbReference type="Gene3D" id="1.20.58.1120">
    <property type="match status" value="1"/>
</dbReference>
<feature type="region of interest" description="Disordered" evidence="15">
    <location>
        <begin position="3784"/>
        <end position="3808"/>
    </location>
</feature>
<dbReference type="Gene3D" id="1.20.920.20">
    <property type="match status" value="1"/>
</dbReference>
<dbReference type="Gene3D" id="1.10.472.130">
    <property type="match status" value="1"/>
</dbReference>
<dbReference type="PANTHER" id="PTHR46961:SF15">
    <property type="entry name" value="AAA+ ATPASE DOMAIN-CONTAINING PROTEIN"/>
    <property type="match status" value="1"/>
</dbReference>
<keyword evidence="8" id="KW-0243">Dynein</keyword>
<reference evidence="17 18" key="1">
    <citation type="submission" date="2024-01" db="EMBL/GenBank/DDBJ databases">
        <title>The genome of the rayed Mediterranean limpet Patella caerulea (Linnaeus, 1758).</title>
        <authorList>
            <person name="Anh-Thu Weber A."/>
            <person name="Halstead-Nussloch G."/>
        </authorList>
    </citation>
    <scope>NUCLEOTIDE SEQUENCE [LARGE SCALE GENOMIC DNA]</scope>
    <source>
        <strain evidence="17">AATW-2023a</strain>
        <tissue evidence="17">Whole specimen</tissue>
    </source>
</reference>
<dbReference type="Gene3D" id="3.40.50.300">
    <property type="entry name" value="P-loop containing nucleotide triphosphate hydrolases"/>
    <property type="match status" value="5"/>
</dbReference>
<evidence type="ECO:0000256" key="5">
    <source>
        <dbReference type="ARBA" id="ARBA00022737"/>
    </source>
</evidence>
<feature type="coiled-coil region" evidence="14">
    <location>
        <begin position="1382"/>
        <end position="1409"/>
    </location>
</feature>
<evidence type="ECO:0000256" key="7">
    <source>
        <dbReference type="ARBA" id="ARBA00022840"/>
    </source>
</evidence>
<dbReference type="InterPro" id="IPR043157">
    <property type="entry name" value="Dynein_AAA1S"/>
</dbReference>
<keyword evidence="12" id="KW-0206">Cytoskeleton</keyword>
<dbReference type="InterPro" id="IPR041658">
    <property type="entry name" value="AAA_lid_11"/>
</dbReference>
<dbReference type="Pfam" id="PF18198">
    <property type="entry name" value="AAA_lid_11"/>
    <property type="match status" value="1"/>
</dbReference>
<dbReference type="InterPro" id="IPR054354">
    <property type="entry name" value="DYNC2H1-like_lid"/>
</dbReference>
<dbReference type="Gene3D" id="1.20.1270.280">
    <property type="match status" value="1"/>
</dbReference>
<dbReference type="SUPFAM" id="SSF52540">
    <property type="entry name" value="P-loop containing nucleoside triphosphate hydrolases"/>
    <property type="match status" value="3"/>
</dbReference>
<dbReference type="InterPro" id="IPR013594">
    <property type="entry name" value="Dynein_heavy_tail"/>
</dbReference>
<evidence type="ECO:0000256" key="8">
    <source>
        <dbReference type="ARBA" id="ARBA00023017"/>
    </source>
</evidence>
<feature type="compositionally biased region" description="Basic and acidic residues" evidence="15">
    <location>
        <begin position="3938"/>
        <end position="3950"/>
    </location>
</feature>
<dbReference type="InterPro" id="IPR056759">
    <property type="entry name" value="DYH2-5-8_CC"/>
</dbReference>
<dbReference type="Pfam" id="PF18199">
    <property type="entry name" value="Dynein_C"/>
    <property type="match status" value="1"/>
</dbReference>
<dbReference type="InterPro" id="IPR041466">
    <property type="entry name" value="Dynein_AAA5_ext"/>
</dbReference>
<dbReference type="Pfam" id="PF12780">
    <property type="entry name" value="AAA_8"/>
    <property type="match status" value="1"/>
</dbReference>
<accession>A0AAN8QBV3</accession>
<evidence type="ECO:0000256" key="13">
    <source>
        <dbReference type="ARBA" id="ARBA00023273"/>
    </source>
</evidence>
<dbReference type="Pfam" id="PF08393">
    <property type="entry name" value="DHC_N2"/>
    <property type="match status" value="1"/>
</dbReference>
<feature type="domain" description="AAA+ ATPase" evidence="16">
    <location>
        <begin position="2577"/>
        <end position="2832"/>
    </location>
</feature>
<dbReference type="Gene3D" id="1.20.920.30">
    <property type="match status" value="1"/>
</dbReference>
<dbReference type="PANTHER" id="PTHR46961">
    <property type="entry name" value="DYNEIN HEAVY CHAIN 1, AXONEMAL-LIKE PROTEIN"/>
    <property type="match status" value="1"/>
</dbReference>
<dbReference type="FunFam" id="1.10.8.720:FF:000015">
    <property type="entry name" value="Dynein heavy chain 5, axonemal"/>
    <property type="match status" value="1"/>
</dbReference>
<evidence type="ECO:0000256" key="14">
    <source>
        <dbReference type="SAM" id="Coils"/>
    </source>
</evidence>
<feature type="region of interest" description="Disordered" evidence="15">
    <location>
        <begin position="1910"/>
        <end position="1957"/>
    </location>
</feature>
<dbReference type="InterPro" id="IPR041228">
    <property type="entry name" value="Dynein_C"/>
</dbReference>
<protein>
    <recommendedName>
        <fullName evidence="16">AAA+ ATPase domain-containing protein</fullName>
    </recommendedName>
</protein>
<dbReference type="Gene3D" id="1.10.8.1220">
    <property type="match status" value="1"/>
</dbReference>
<dbReference type="GO" id="GO:0030286">
    <property type="term" value="C:dynein complex"/>
    <property type="evidence" value="ECO:0007669"/>
    <property type="project" value="UniProtKB-KW"/>
</dbReference>
<dbReference type="InterPro" id="IPR027417">
    <property type="entry name" value="P-loop_NTPase"/>
</dbReference>
<dbReference type="Gene3D" id="1.10.8.710">
    <property type="match status" value="1"/>
</dbReference>
<keyword evidence="3" id="KW-0963">Cytoplasm</keyword>
<feature type="compositionally biased region" description="Acidic residues" evidence="15">
    <location>
        <begin position="3951"/>
        <end position="3963"/>
    </location>
</feature>
<dbReference type="Gene3D" id="1.20.140.100">
    <property type="entry name" value="Dynein heavy chain, N-terminal domain 2"/>
    <property type="match status" value="1"/>
</dbReference>
<dbReference type="GO" id="GO:0045505">
    <property type="term" value="F:dynein intermediate chain binding"/>
    <property type="evidence" value="ECO:0007669"/>
    <property type="project" value="InterPro"/>
</dbReference>
<keyword evidence="5" id="KW-0677">Repeat</keyword>
<keyword evidence="13" id="KW-0966">Cell projection</keyword>
<keyword evidence="7" id="KW-0067">ATP-binding</keyword>
<dbReference type="Pfam" id="PF17852">
    <property type="entry name" value="Dynein_AAA_lid"/>
    <property type="match status" value="1"/>
</dbReference>
<dbReference type="Pfam" id="PF03028">
    <property type="entry name" value="Dynein_heavy"/>
    <property type="match status" value="1"/>
</dbReference>
<dbReference type="Pfam" id="PF12774">
    <property type="entry name" value="AAA_6"/>
    <property type="match status" value="2"/>
</dbReference>
<dbReference type="Pfam" id="PF25007">
    <property type="entry name" value="DYH2-5-8_CC"/>
    <property type="match status" value="1"/>
</dbReference>
<dbReference type="Gene3D" id="3.10.490.20">
    <property type="match status" value="1"/>
</dbReference>
<comment type="similarity">
    <text evidence="2">Belongs to the dynein heavy chain family.</text>
</comment>
<dbReference type="GO" id="GO:0005874">
    <property type="term" value="C:microtubule"/>
    <property type="evidence" value="ECO:0007669"/>
    <property type="project" value="UniProtKB-KW"/>
</dbReference>